<evidence type="ECO:0000256" key="6">
    <source>
        <dbReference type="ARBA" id="ARBA00023136"/>
    </source>
</evidence>
<keyword evidence="3 8" id="KW-0812">Transmembrane</keyword>
<feature type="transmembrane region" description="Helical" evidence="8">
    <location>
        <begin position="78"/>
        <end position="99"/>
    </location>
</feature>
<feature type="transmembrane region" description="Helical" evidence="8">
    <location>
        <begin position="111"/>
        <end position="129"/>
    </location>
</feature>
<feature type="transmembrane region" description="Helical" evidence="8">
    <location>
        <begin position="6"/>
        <end position="21"/>
    </location>
</feature>
<evidence type="ECO:0000259" key="9">
    <source>
        <dbReference type="Pfam" id="PF18916"/>
    </source>
</evidence>
<keyword evidence="5 8" id="KW-1133">Transmembrane helix</keyword>
<evidence type="ECO:0000313" key="10">
    <source>
        <dbReference type="EMBL" id="SEF07804.1"/>
    </source>
</evidence>
<dbReference type="RefSeq" id="WP_093113913.1">
    <property type="nucleotide sequence ID" value="NZ_FNGG01000008.1"/>
</dbReference>
<evidence type="ECO:0000256" key="3">
    <source>
        <dbReference type="ARBA" id="ARBA00022692"/>
    </source>
</evidence>
<feature type="transmembrane region" description="Helical" evidence="8">
    <location>
        <begin position="135"/>
        <end position="152"/>
    </location>
</feature>
<evidence type="ECO:0000256" key="2">
    <source>
        <dbReference type="ARBA" id="ARBA00004829"/>
    </source>
</evidence>
<keyword evidence="11" id="KW-1185">Reference proteome</keyword>
<sequence length="244" mass="29143">MQYTYLLVNFFTILIPFLFSFHPKLQFHKTWKAFFPAVFLTGLIFILWDMYFTHLEVWGFNDRYLTGIEIGNLPLEEVLFFFCIPYACVFTFHCLSLFMSKRTNYRKQKNFTVFLVTVLLVVGIMNIRYLYTSTTFISLAILLLLSHFVWKLRWLNRFYIVYGVLLIPFFIVNGVLTGTGLEEEVVWYNSTEFLNIRLNTIPIEDIFYGMELILANLLIYKFLLSRKKVARPTFNNELHEKVMR</sequence>
<protein>
    <submittedName>
        <fullName evidence="10">Lycopene cyclase domain-containing protein</fullName>
    </submittedName>
</protein>
<evidence type="ECO:0000256" key="8">
    <source>
        <dbReference type="SAM" id="Phobius"/>
    </source>
</evidence>
<proteinExistence type="predicted"/>
<feature type="domain" description="Lycopene cyclase" evidence="9">
    <location>
        <begin position="3"/>
        <end position="95"/>
    </location>
</feature>
<dbReference type="STRING" id="390640.SAMN04488034_10810"/>
<evidence type="ECO:0000256" key="7">
    <source>
        <dbReference type="ARBA" id="ARBA00023235"/>
    </source>
</evidence>
<feature type="transmembrane region" description="Helical" evidence="8">
    <location>
        <begin position="159"/>
        <end position="181"/>
    </location>
</feature>
<gene>
    <name evidence="10" type="ORF">SAMN04488034_10810</name>
</gene>
<dbReference type="NCBIfam" id="TIGR03462">
    <property type="entry name" value="CarR_dom_SF"/>
    <property type="match status" value="2"/>
</dbReference>
<keyword evidence="6 8" id="KW-0472">Membrane</keyword>
<evidence type="ECO:0000256" key="5">
    <source>
        <dbReference type="ARBA" id="ARBA00022989"/>
    </source>
</evidence>
<keyword evidence="7" id="KW-0413">Isomerase</keyword>
<dbReference type="InterPro" id="IPR017825">
    <property type="entry name" value="Lycopene_cyclase_dom"/>
</dbReference>
<organism evidence="10 11">
    <name type="scientific">Salinimicrobium catena</name>
    <dbReference type="NCBI Taxonomy" id="390640"/>
    <lineage>
        <taxon>Bacteria</taxon>
        <taxon>Pseudomonadati</taxon>
        <taxon>Bacteroidota</taxon>
        <taxon>Flavobacteriia</taxon>
        <taxon>Flavobacteriales</taxon>
        <taxon>Flavobacteriaceae</taxon>
        <taxon>Salinimicrobium</taxon>
    </lineage>
</organism>
<comment type="subcellular location">
    <subcellularLocation>
        <location evidence="1">Membrane</location>
        <topology evidence="1">Multi-pass membrane protein</topology>
    </subcellularLocation>
</comment>
<dbReference type="GO" id="GO:0045436">
    <property type="term" value="F:lycopene beta cyclase activity"/>
    <property type="evidence" value="ECO:0007669"/>
    <property type="project" value="UniProtKB-ARBA"/>
</dbReference>
<feature type="domain" description="Lycopene cyclase" evidence="9">
    <location>
        <begin position="129"/>
        <end position="223"/>
    </location>
</feature>
<feature type="transmembrane region" description="Helical" evidence="8">
    <location>
        <begin position="33"/>
        <end position="52"/>
    </location>
</feature>
<feature type="transmembrane region" description="Helical" evidence="8">
    <location>
        <begin position="206"/>
        <end position="224"/>
    </location>
</feature>
<dbReference type="OrthoDB" id="5195186at2"/>
<evidence type="ECO:0000313" key="11">
    <source>
        <dbReference type="Proteomes" id="UP000199448"/>
    </source>
</evidence>
<reference evidence="10 11" key="1">
    <citation type="submission" date="2016-10" db="EMBL/GenBank/DDBJ databases">
        <authorList>
            <person name="de Groot N.N."/>
        </authorList>
    </citation>
    <scope>NUCLEOTIDE SEQUENCE [LARGE SCALE GENOMIC DNA]</scope>
    <source>
        <strain evidence="10 11">DSM 23553</strain>
    </source>
</reference>
<comment type="pathway">
    <text evidence="2">Carotenoid biosynthesis.</text>
</comment>
<dbReference type="Pfam" id="PF18916">
    <property type="entry name" value="Lycopene_cyc"/>
    <property type="match status" value="2"/>
</dbReference>
<dbReference type="AlphaFoldDB" id="A0A1H5P2H1"/>
<dbReference type="Proteomes" id="UP000199448">
    <property type="component" value="Unassembled WGS sequence"/>
</dbReference>
<name>A0A1H5P2H1_9FLAO</name>
<dbReference type="GO" id="GO:0016872">
    <property type="term" value="F:intramolecular lyase activity"/>
    <property type="evidence" value="ECO:0007669"/>
    <property type="project" value="InterPro"/>
</dbReference>
<keyword evidence="4" id="KW-0125">Carotenoid biosynthesis</keyword>
<evidence type="ECO:0000256" key="1">
    <source>
        <dbReference type="ARBA" id="ARBA00004141"/>
    </source>
</evidence>
<evidence type="ECO:0000256" key="4">
    <source>
        <dbReference type="ARBA" id="ARBA00022746"/>
    </source>
</evidence>
<dbReference type="GO" id="GO:0016020">
    <property type="term" value="C:membrane"/>
    <property type="evidence" value="ECO:0007669"/>
    <property type="project" value="UniProtKB-SubCell"/>
</dbReference>
<dbReference type="EMBL" id="FNUG01000008">
    <property type="protein sequence ID" value="SEF07804.1"/>
    <property type="molecule type" value="Genomic_DNA"/>
</dbReference>
<dbReference type="GO" id="GO:0016117">
    <property type="term" value="P:carotenoid biosynthetic process"/>
    <property type="evidence" value="ECO:0007669"/>
    <property type="project" value="UniProtKB-KW"/>
</dbReference>
<accession>A0A1H5P2H1</accession>